<dbReference type="Gene3D" id="3.10.450.50">
    <property type="match status" value="1"/>
</dbReference>
<dbReference type="Pfam" id="PF12680">
    <property type="entry name" value="SnoaL_2"/>
    <property type="match status" value="1"/>
</dbReference>
<dbReference type="InterPro" id="IPR032710">
    <property type="entry name" value="NTF2-like_dom_sf"/>
</dbReference>
<dbReference type="SUPFAM" id="SSF54427">
    <property type="entry name" value="NTF2-like"/>
    <property type="match status" value="1"/>
</dbReference>
<sequence length="182" mass="20590">MIANCKHIIVLFGLIALTTVSQGAKTGQEITGSNTPTQEVEKRKGIAVQYFRSIDKGAVDSTFFNQFTDDVDFYFPKFGNVKGKSGISKFFRDVGSSMRSIHHDIQNFKVIGEDNYVVVEGQESGVMKDGVVWPDNKVSHGRFCCVFEFRGDLISRFYIYVDPDFTSSDQVRIDRFKQKAEQ</sequence>
<dbReference type="EMBL" id="CP117167">
    <property type="protein sequence ID" value="WCT13273.1"/>
    <property type="molecule type" value="Genomic_DNA"/>
</dbReference>
<evidence type="ECO:0000259" key="2">
    <source>
        <dbReference type="Pfam" id="PF12680"/>
    </source>
</evidence>
<evidence type="ECO:0000256" key="1">
    <source>
        <dbReference type="SAM" id="SignalP"/>
    </source>
</evidence>
<name>A0ABY7TAP3_9SPHI</name>
<protein>
    <submittedName>
        <fullName evidence="3">Nuclear transport factor 2 family protein</fullName>
    </submittedName>
</protein>
<dbReference type="InterPro" id="IPR037401">
    <property type="entry name" value="SnoaL-like"/>
</dbReference>
<dbReference type="Proteomes" id="UP001216139">
    <property type="component" value="Chromosome"/>
</dbReference>
<feature type="domain" description="SnoaL-like" evidence="2">
    <location>
        <begin position="49"/>
        <end position="156"/>
    </location>
</feature>
<accession>A0ABY7TAP3</accession>
<reference evidence="3 4" key="1">
    <citation type="submission" date="2023-02" db="EMBL/GenBank/DDBJ databases">
        <title>Genome sequence of Mucilaginibacter jinjuensis strain KACC 16571.</title>
        <authorList>
            <person name="Kim S."/>
            <person name="Heo J."/>
            <person name="Kwon S.-W."/>
        </authorList>
    </citation>
    <scope>NUCLEOTIDE SEQUENCE [LARGE SCALE GENOMIC DNA]</scope>
    <source>
        <strain evidence="3 4">KACC 16571</strain>
    </source>
</reference>
<gene>
    <name evidence="3" type="ORF">PQO05_04925</name>
</gene>
<evidence type="ECO:0000313" key="4">
    <source>
        <dbReference type="Proteomes" id="UP001216139"/>
    </source>
</evidence>
<organism evidence="3 4">
    <name type="scientific">Mucilaginibacter jinjuensis</name>
    <dbReference type="NCBI Taxonomy" id="1176721"/>
    <lineage>
        <taxon>Bacteria</taxon>
        <taxon>Pseudomonadati</taxon>
        <taxon>Bacteroidota</taxon>
        <taxon>Sphingobacteriia</taxon>
        <taxon>Sphingobacteriales</taxon>
        <taxon>Sphingobacteriaceae</taxon>
        <taxon>Mucilaginibacter</taxon>
    </lineage>
</organism>
<proteinExistence type="predicted"/>
<evidence type="ECO:0000313" key="3">
    <source>
        <dbReference type="EMBL" id="WCT13273.1"/>
    </source>
</evidence>
<dbReference type="RefSeq" id="WP_273631557.1">
    <property type="nucleotide sequence ID" value="NZ_CP117167.1"/>
</dbReference>
<feature type="chain" id="PRO_5047509629" evidence="1">
    <location>
        <begin position="24"/>
        <end position="182"/>
    </location>
</feature>
<feature type="signal peptide" evidence="1">
    <location>
        <begin position="1"/>
        <end position="23"/>
    </location>
</feature>
<keyword evidence="1" id="KW-0732">Signal</keyword>
<keyword evidence="4" id="KW-1185">Reference proteome</keyword>